<feature type="domain" description="HTH cro/C1-type" evidence="1">
    <location>
        <begin position="1"/>
        <end position="46"/>
    </location>
</feature>
<evidence type="ECO:0000313" key="2">
    <source>
        <dbReference type="EMBL" id="MBB6121910.1"/>
    </source>
</evidence>
<evidence type="ECO:0000259" key="1">
    <source>
        <dbReference type="PROSITE" id="PS50943"/>
    </source>
</evidence>
<dbReference type="CDD" id="cd00093">
    <property type="entry name" value="HTH_XRE"/>
    <property type="match status" value="1"/>
</dbReference>
<name>A0A841IUI9_9ACTN</name>
<reference evidence="2 3" key="1">
    <citation type="submission" date="2020-08" db="EMBL/GenBank/DDBJ databases">
        <title>Genomic Encyclopedia of Type Strains, Phase III (KMG-III): the genomes of soil and plant-associated and newly described type strains.</title>
        <authorList>
            <person name="Whitman W."/>
        </authorList>
    </citation>
    <scope>NUCLEOTIDE SEQUENCE [LARGE SCALE GENOMIC DNA]</scope>
    <source>
        <strain evidence="2 3">CECT 8712</strain>
    </source>
</reference>
<dbReference type="InterPro" id="IPR043917">
    <property type="entry name" value="DUF5753"/>
</dbReference>
<protein>
    <submittedName>
        <fullName evidence="2">Transcriptional regulator with XRE-family HTH domain</fullName>
    </submittedName>
</protein>
<accession>A0A841IUI9</accession>
<dbReference type="Proteomes" id="UP000536604">
    <property type="component" value="Unassembled WGS sequence"/>
</dbReference>
<gene>
    <name evidence="2" type="ORF">FHS13_003889</name>
</gene>
<dbReference type="AlphaFoldDB" id="A0A841IUI9"/>
<dbReference type="PROSITE" id="PS50943">
    <property type="entry name" value="HTH_CROC1"/>
    <property type="match status" value="1"/>
</dbReference>
<sequence length="259" mass="28800">MTAEQAAAALEWSTTKISNIETGRSKHPAVTDIRLLLELYGVTDTRERDAILDLTRQSRHRGWWARYDDVLTGAYTALEAGATRLRLWEPQFIPGLLQLPEYAAAVAQATLIRDPDAVARVVEARAHRQELLTREDPPEVWAIIDEHAVRLLAATDTSLYHRQVGHLADLAEDTNSVTIQILRSERLGLHPGMGGPFAILEHDDPAGPGMATVFLETDTDGLYLDKPPEIDRYRALFDRLTAKAMDPDSVGAYLRSLIS</sequence>
<dbReference type="EMBL" id="JACHJO010000012">
    <property type="protein sequence ID" value="MBB6121910.1"/>
    <property type="molecule type" value="Genomic_DNA"/>
</dbReference>
<dbReference type="Pfam" id="PF13560">
    <property type="entry name" value="HTH_31"/>
    <property type="match status" value="1"/>
</dbReference>
<evidence type="ECO:0000313" key="3">
    <source>
        <dbReference type="Proteomes" id="UP000536604"/>
    </source>
</evidence>
<proteinExistence type="predicted"/>
<comment type="caution">
    <text evidence="2">The sequence shown here is derived from an EMBL/GenBank/DDBJ whole genome shotgun (WGS) entry which is preliminary data.</text>
</comment>
<keyword evidence="3" id="KW-1185">Reference proteome</keyword>
<dbReference type="Pfam" id="PF19054">
    <property type="entry name" value="DUF5753"/>
    <property type="match status" value="1"/>
</dbReference>
<organism evidence="2 3">
    <name type="scientific">Nocardiopsis algeriensis</name>
    <dbReference type="NCBI Taxonomy" id="1478215"/>
    <lineage>
        <taxon>Bacteria</taxon>
        <taxon>Bacillati</taxon>
        <taxon>Actinomycetota</taxon>
        <taxon>Actinomycetes</taxon>
        <taxon>Streptosporangiales</taxon>
        <taxon>Nocardiopsidaceae</taxon>
        <taxon>Nocardiopsis</taxon>
    </lineage>
</organism>
<dbReference type="InterPro" id="IPR001387">
    <property type="entry name" value="Cro/C1-type_HTH"/>
</dbReference>